<dbReference type="PANTHER" id="PTHR43649">
    <property type="entry name" value="ARABINOSE-BINDING PROTEIN-RELATED"/>
    <property type="match status" value="1"/>
</dbReference>
<organism evidence="2 3">
    <name type="scientific">Cohnella hongkongensis</name>
    <dbReference type="NCBI Taxonomy" id="178337"/>
    <lineage>
        <taxon>Bacteria</taxon>
        <taxon>Bacillati</taxon>
        <taxon>Bacillota</taxon>
        <taxon>Bacilli</taxon>
        <taxon>Bacillales</taxon>
        <taxon>Paenibacillaceae</taxon>
        <taxon>Cohnella</taxon>
    </lineage>
</organism>
<accession>A0ABV9F6K2</accession>
<gene>
    <name evidence="2" type="ORF">ACFO3S_04705</name>
</gene>
<sequence>MTSKKTMLSLGLIFTLLAGCSEGPKMEPDTPTTLKVMFYSEGGFYQQYGLPFSALHPEIQVEIVSTQGVQNGEDETYDEAILKLIEEKRPDVLVLNVAQYKQLSHEGRLLDLETRAAKDGFDLSGISPGILEYIRGLSDGKLQGLSPGYFTQALFYNKDLFQKYGVPFPEDRMSWESLLQLAARFPTDGEPDERVYGLKPAFVSDLNGLAGKIGGAMGLSYFSGSDMKMTANSESWKKVVEMADQALKSGSLYTGSNSVSFETYEEYLLQDAFISGKAAMTIDSTYLISQIEEAQSVVKEKVVQNWDVVTVPVDPNNPGYTDLASVNEILAIDAQSPNIEAAWKFLRYVNGDDYARVTSKADLGLSSRPKYFSDEEGHNLQAFYALTPREETVYKDYGKLPNESFSQLLSLIMAEMSEAEQGEKTVSEALEDIQNKGQLILDGKGGPPSETGGSGLMIAPRS</sequence>
<dbReference type="EMBL" id="JBHSEP010000002">
    <property type="protein sequence ID" value="MFC4597527.1"/>
    <property type="molecule type" value="Genomic_DNA"/>
</dbReference>
<evidence type="ECO:0000313" key="2">
    <source>
        <dbReference type="EMBL" id="MFC4597527.1"/>
    </source>
</evidence>
<evidence type="ECO:0000256" key="1">
    <source>
        <dbReference type="SAM" id="MobiDB-lite"/>
    </source>
</evidence>
<proteinExistence type="predicted"/>
<reference evidence="3" key="1">
    <citation type="journal article" date="2019" name="Int. J. Syst. Evol. Microbiol.">
        <title>The Global Catalogue of Microorganisms (GCM) 10K type strain sequencing project: providing services to taxonomists for standard genome sequencing and annotation.</title>
        <authorList>
            <consortium name="The Broad Institute Genomics Platform"/>
            <consortium name="The Broad Institute Genome Sequencing Center for Infectious Disease"/>
            <person name="Wu L."/>
            <person name="Ma J."/>
        </authorList>
    </citation>
    <scope>NUCLEOTIDE SEQUENCE [LARGE SCALE GENOMIC DNA]</scope>
    <source>
        <strain evidence="3">CCUG 49571</strain>
    </source>
</reference>
<dbReference type="SUPFAM" id="SSF53850">
    <property type="entry name" value="Periplasmic binding protein-like II"/>
    <property type="match status" value="1"/>
</dbReference>
<protein>
    <submittedName>
        <fullName evidence="2">ABC transporter substrate-binding protein</fullName>
    </submittedName>
</protein>
<dbReference type="InterPro" id="IPR006059">
    <property type="entry name" value="SBP"/>
</dbReference>
<dbReference type="Proteomes" id="UP001596028">
    <property type="component" value="Unassembled WGS sequence"/>
</dbReference>
<dbReference type="InterPro" id="IPR050490">
    <property type="entry name" value="Bact_solute-bd_prot1"/>
</dbReference>
<name>A0ABV9F6K2_9BACL</name>
<dbReference type="Gene3D" id="3.40.190.10">
    <property type="entry name" value="Periplasmic binding protein-like II"/>
    <property type="match status" value="1"/>
</dbReference>
<dbReference type="PROSITE" id="PS51257">
    <property type="entry name" value="PROKAR_LIPOPROTEIN"/>
    <property type="match status" value="1"/>
</dbReference>
<keyword evidence="3" id="KW-1185">Reference proteome</keyword>
<dbReference type="Pfam" id="PF01547">
    <property type="entry name" value="SBP_bac_1"/>
    <property type="match status" value="1"/>
</dbReference>
<evidence type="ECO:0000313" key="3">
    <source>
        <dbReference type="Proteomes" id="UP001596028"/>
    </source>
</evidence>
<comment type="caution">
    <text evidence="2">The sequence shown here is derived from an EMBL/GenBank/DDBJ whole genome shotgun (WGS) entry which is preliminary data.</text>
</comment>
<feature type="region of interest" description="Disordered" evidence="1">
    <location>
        <begin position="439"/>
        <end position="462"/>
    </location>
</feature>
<dbReference type="RefSeq" id="WP_378092812.1">
    <property type="nucleotide sequence ID" value="NZ_JBHSEP010000002.1"/>
</dbReference>